<organism evidence="2">
    <name type="scientific">Brassica napus</name>
    <name type="common">Rape</name>
    <dbReference type="NCBI Taxonomy" id="3708"/>
    <lineage>
        <taxon>Eukaryota</taxon>
        <taxon>Viridiplantae</taxon>
        <taxon>Streptophyta</taxon>
        <taxon>Embryophyta</taxon>
        <taxon>Tracheophyta</taxon>
        <taxon>Spermatophyta</taxon>
        <taxon>Magnoliopsida</taxon>
        <taxon>eudicotyledons</taxon>
        <taxon>Gunneridae</taxon>
        <taxon>Pentapetalae</taxon>
        <taxon>rosids</taxon>
        <taxon>malvids</taxon>
        <taxon>Brassicales</taxon>
        <taxon>Brassicaceae</taxon>
        <taxon>Brassiceae</taxon>
        <taxon>Brassica</taxon>
    </lineage>
</organism>
<feature type="compositionally biased region" description="Basic and acidic residues" evidence="1">
    <location>
        <begin position="47"/>
        <end position="65"/>
    </location>
</feature>
<name>A0A816M1R4_BRANA</name>
<feature type="region of interest" description="Disordered" evidence="1">
    <location>
        <begin position="42"/>
        <end position="68"/>
    </location>
</feature>
<evidence type="ECO:0000256" key="1">
    <source>
        <dbReference type="SAM" id="MobiDB-lite"/>
    </source>
</evidence>
<proteinExistence type="predicted"/>
<dbReference type="AlphaFoldDB" id="A0A816M1R4"/>
<accession>A0A816M1R4</accession>
<protein>
    <submittedName>
        <fullName evidence="2">(rape) hypothetical protein</fullName>
    </submittedName>
</protein>
<dbReference type="EMBL" id="HG994371">
    <property type="protein sequence ID" value="CAF1969186.1"/>
    <property type="molecule type" value="Genomic_DNA"/>
</dbReference>
<gene>
    <name evidence="2" type="ORF">DARMORV10_C07P15660.1</name>
</gene>
<reference evidence="2" key="1">
    <citation type="submission" date="2021-01" db="EMBL/GenBank/DDBJ databases">
        <authorList>
            <consortium name="Genoscope - CEA"/>
            <person name="William W."/>
        </authorList>
    </citation>
    <scope>NUCLEOTIDE SEQUENCE</scope>
</reference>
<dbReference type="Proteomes" id="UP001295469">
    <property type="component" value="Chromosome C07"/>
</dbReference>
<sequence>MQRQEVSWCTLWRPARGTTCKGLCISAGRDWAELLETAARAGLTRRNPQEREPTALRDGTGRDNPFDNTTCDLKNSISSIRLWALSGEVLSHDSSPRWFVWYSGVPASQQNLEDTDETCADSRYHFDHGSGSQLNESRFDLCRFLVPRDMTVGHFIHMLSNRLHRTTFRKCGSSDM</sequence>
<evidence type="ECO:0000313" key="2">
    <source>
        <dbReference type="EMBL" id="CAF1969186.1"/>
    </source>
</evidence>